<evidence type="ECO:0000256" key="1">
    <source>
        <dbReference type="SAM" id="MobiDB-lite"/>
    </source>
</evidence>
<feature type="region of interest" description="Disordered" evidence="1">
    <location>
        <begin position="446"/>
        <end position="493"/>
    </location>
</feature>
<dbReference type="InterPro" id="IPR051922">
    <property type="entry name" value="Bact_Sporulation_Assoc"/>
</dbReference>
<dbReference type="GO" id="GO:0030288">
    <property type="term" value="C:outer membrane-bounded periplasmic space"/>
    <property type="evidence" value="ECO:0007669"/>
    <property type="project" value="TreeGrafter"/>
</dbReference>
<evidence type="ECO:0000259" key="2">
    <source>
        <dbReference type="Pfam" id="PF08486"/>
    </source>
</evidence>
<feature type="region of interest" description="Disordered" evidence="1">
    <location>
        <begin position="352"/>
        <end position="394"/>
    </location>
</feature>
<dbReference type="PANTHER" id="PTHR30032">
    <property type="entry name" value="N-ACETYLMURAMOYL-L-ALANINE AMIDASE-RELATED"/>
    <property type="match status" value="1"/>
</dbReference>
<dbReference type="Proteomes" id="UP000732377">
    <property type="component" value="Unassembled WGS sequence"/>
</dbReference>
<evidence type="ECO:0000313" key="3">
    <source>
        <dbReference type="EMBL" id="MBY6276779.1"/>
    </source>
</evidence>
<dbReference type="Pfam" id="PF08486">
    <property type="entry name" value="SpoIID"/>
    <property type="match status" value="1"/>
</dbReference>
<dbReference type="RefSeq" id="WP_273379852.1">
    <property type="nucleotide sequence ID" value="NZ_PIUK01000108.1"/>
</dbReference>
<organism evidence="3 4">
    <name type="scientific">Symbiobacterium thermophilum</name>
    <dbReference type="NCBI Taxonomy" id="2734"/>
    <lineage>
        <taxon>Bacteria</taxon>
        <taxon>Bacillati</taxon>
        <taxon>Bacillota</taxon>
        <taxon>Clostridia</taxon>
        <taxon>Eubacteriales</taxon>
        <taxon>Symbiobacteriaceae</taxon>
        <taxon>Symbiobacterium</taxon>
    </lineage>
</organism>
<protein>
    <recommendedName>
        <fullName evidence="2">Sporulation stage II protein D amidase enhancer LytB N-terminal domain-containing protein</fullName>
    </recommendedName>
</protein>
<dbReference type="InterPro" id="IPR013693">
    <property type="entry name" value="SpoIID/LytB_N"/>
</dbReference>
<dbReference type="AlphaFoldDB" id="A0A953I9Z8"/>
<evidence type="ECO:0000313" key="4">
    <source>
        <dbReference type="Proteomes" id="UP000732377"/>
    </source>
</evidence>
<proteinExistence type="predicted"/>
<dbReference type="InterPro" id="IPR013486">
    <property type="entry name" value="SpoIID/LytB"/>
</dbReference>
<feature type="compositionally biased region" description="Pro residues" evidence="1">
    <location>
        <begin position="470"/>
        <end position="488"/>
    </location>
</feature>
<feature type="domain" description="Sporulation stage II protein D amidase enhancer LytB N-terminal" evidence="2">
    <location>
        <begin position="136"/>
        <end position="226"/>
    </location>
</feature>
<gene>
    <name evidence="3" type="ORF">CWE10_11315</name>
</gene>
<reference evidence="3" key="1">
    <citation type="submission" date="2017-11" db="EMBL/GenBank/DDBJ databases">
        <title>Three new genomes from thermophilic consortium.</title>
        <authorList>
            <person name="Quaggio R."/>
            <person name="Amgarten D."/>
            <person name="Setubal J.C."/>
        </authorList>
    </citation>
    <scope>NUCLEOTIDE SEQUENCE</scope>
    <source>
        <strain evidence="3">ZCTH01-B2</strain>
    </source>
</reference>
<accession>A0A953I9Z8</accession>
<dbReference type="PANTHER" id="PTHR30032:SF4">
    <property type="entry name" value="AMIDASE ENHANCER"/>
    <property type="match status" value="1"/>
</dbReference>
<feature type="compositionally biased region" description="Pro residues" evidence="1">
    <location>
        <begin position="366"/>
        <end position="386"/>
    </location>
</feature>
<dbReference type="NCBIfam" id="TIGR02669">
    <property type="entry name" value="SpoIID_LytB"/>
    <property type="match status" value="1"/>
</dbReference>
<comment type="caution">
    <text evidence="3">The sequence shown here is derived from an EMBL/GenBank/DDBJ whole genome shotgun (WGS) entry which is preliminary data.</text>
</comment>
<sequence length="542" mass="56001">MRARFTLATALLTALLLVLVTPVPGAWSRIALAETGDEAVPAPPADFPVRVGLAWGQTAAEVGSTGGLWIVADGGVLGEVPAGASVRAVLSGGGLFVEPLQSWFAGPVRLVPFPGGYISFQGRAYRGEIQLVVTAKGQLSVVNVVNLEDYLLSVVPAEMDHRWPEEALKAQAVASRSYAVANLERWAEDGFDLRATVDDQAYLGIAQEKPGATAAVLATAGEVITYQGRVVAAYYHSSSGGHTENNEDIWTGGSPQGYLRGVPDYDALPENRYTAWSSTFTVDEFSQRLEAAGFGVGRVTAVTPGRPAASGRPATWEVVGTEGSRTLTMQQMRSALGLPAPPRQIALAGAEGPVSVADPDADPAVEPEPAPAPAPATEPEPQPAPDLAPEQGPKAAPVAVLGADGLVRARPVVGSYALGAGGVAQPLEGLAAVASAHGYVVVGAVPRPGATVPSRGDARPREPEQGGAPTPVPAPQPEPQPEPLPEPRPAPKAEPEAIVVSGSGHGHGVGMSQWGAHGMALLGKSYIEILTHYYTGTKVETR</sequence>
<name>A0A953I9Z8_SYMTR</name>
<dbReference type="GO" id="GO:0030435">
    <property type="term" value="P:sporulation resulting in formation of a cellular spore"/>
    <property type="evidence" value="ECO:0007669"/>
    <property type="project" value="InterPro"/>
</dbReference>
<dbReference type="EMBL" id="PIUK01000108">
    <property type="protein sequence ID" value="MBY6276779.1"/>
    <property type="molecule type" value="Genomic_DNA"/>
</dbReference>